<dbReference type="Pfam" id="PF10003">
    <property type="entry name" value="DUF2244"/>
    <property type="match status" value="1"/>
</dbReference>
<gene>
    <name evidence="2" type="ORF">PM02_01950</name>
</gene>
<reference evidence="2 3" key="1">
    <citation type="journal article" date="2014" name="Genome Announc.">
        <title>Draft Genome Sequences of Two Isolates of the Roseobacter Group, Sulfitobacter sp. Strains 3SOLIMAR09 and 1FIGIMAR09, from Harbors of Mallorca Island (Mediterranean Sea).</title>
        <authorList>
            <person name="Mas-Llado M."/>
            <person name="Pina-Villalonga J.M."/>
            <person name="Brunet-Galmes I."/>
            <person name="Nogales B."/>
            <person name="Bosch R."/>
        </authorList>
    </citation>
    <scope>NUCLEOTIDE SEQUENCE [LARGE SCALE GENOMIC DNA]</scope>
    <source>
        <strain evidence="2 3">1FIGIMAR09</strain>
    </source>
</reference>
<sequence length="168" mass="19212">MPYKWTTQPGETSQQLRLWPHQSLPPRGFAGFILVTFTLILIPTLPLLGTALLWGLLPFVLLAVAGMYFALQRNHKSRLIEEVLTLDQEMTHLRHTTAKGDVKDWECNRYWAQVTKYDSDGPVPHYVTLRGKGREVEIGAFLSEDERIALFEDLQRRLPPDQPSASTK</sequence>
<protein>
    <recommendedName>
        <fullName evidence="4">Integral membrane protein</fullName>
    </recommendedName>
</protein>
<dbReference type="STRING" id="83219.PM02_01950"/>
<evidence type="ECO:0008006" key="4">
    <source>
        <dbReference type="Google" id="ProtNLM"/>
    </source>
</evidence>
<keyword evidence="1" id="KW-0472">Membrane</keyword>
<dbReference type="EMBL" id="JEMU01000001">
    <property type="protein sequence ID" value="KAJ04991.1"/>
    <property type="molecule type" value="Genomic_DNA"/>
</dbReference>
<comment type="caution">
    <text evidence="2">The sequence shown here is derived from an EMBL/GenBank/DDBJ whole genome shotgun (WGS) entry which is preliminary data.</text>
</comment>
<evidence type="ECO:0000313" key="3">
    <source>
        <dbReference type="Proteomes" id="UP000027337"/>
    </source>
</evidence>
<proteinExistence type="predicted"/>
<keyword evidence="3" id="KW-1185">Reference proteome</keyword>
<organism evidence="2 3">
    <name type="scientific">Sulfitobacter mediterraneus</name>
    <dbReference type="NCBI Taxonomy" id="83219"/>
    <lineage>
        <taxon>Bacteria</taxon>
        <taxon>Pseudomonadati</taxon>
        <taxon>Pseudomonadota</taxon>
        <taxon>Alphaproteobacteria</taxon>
        <taxon>Rhodobacterales</taxon>
        <taxon>Roseobacteraceae</taxon>
        <taxon>Sulfitobacter</taxon>
    </lineage>
</organism>
<feature type="transmembrane region" description="Helical" evidence="1">
    <location>
        <begin position="24"/>
        <end position="45"/>
    </location>
</feature>
<dbReference type="RefSeq" id="WP_037904620.1">
    <property type="nucleotide sequence ID" value="NZ_JEMU01000001.1"/>
</dbReference>
<dbReference type="Proteomes" id="UP000027337">
    <property type="component" value="Unassembled WGS sequence"/>
</dbReference>
<dbReference type="AlphaFoldDB" id="A0A061STE8"/>
<dbReference type="eggNOG" id="COG5488">
    <property type="taxonomic scope" value="Bacteria"/>
</dbReference>
<dbReference type="InterPro" id="IPR019253">
    <property type="entry name" value="DUF2244_TM"/>
</dbReference>
<keyword evidence="1" id="KW-0812">Transmembrane</keyword>
<evidence type="ECO:0000313" key="2">
    <source>
        <dbReference type="EMBL" id="KAJ04991.1"/>
    </source>
</evidence>
<accession>A0A061STE8</accession>
<feature type="transmembrane region" description="Helical" evidence="1">
    <location>
        <begin position="51"/>
        <end position="71"/>
    </location>
</feature>
<evidence type="ECO:0000256" key="1">
    <source>
        <dbReference type="SAM" id="Phobius"/>
    </source>
</evidence>
<keyword evidence="1" id="KW-1133">Transmembrane helix</keyword>
<name>A0A061STE8_9RHOB</name>